<keyword evidence="9 10" id="KW-0119">Carbohydrate metabolism</keyword>
<dbReference type="PATRIC" id="fig|35818.11.peg.1108"/>
<evidence type="ECO:0000256" key="2">
    <source>
        <dbReference type="ARBA" id="ARBA00001911"/>
    </source>
</evidence>
<dbReference type="CDD" id="cd05247">
    <property type="entry name" value="UDP_G4E_1_SDR_e"/>
    <property type="match status" value="1"/>
</dbReference>
<dbReference type="RefSeq" id="WP_054197905.1">
    <property type="nucleotide sequence ID" value="NZ_JNOC01000031.1"/>
</dbReference>
<comment type="similarity">
    <text evidence="4 10">Belongs to the NAD(P)-dependent epimerase/dehydratase family.</text>
</comment>
<keyword evidence="8 10" id="KW-0413">Isomerase</keyword>
<evidence type="ECO:0000256" key="8">
    <source>
        <dbReference type="ARBA" id="ARBA00023235"/>
    </source>
</evidence>
<evidence type="ECO:0000256" key="10">
    <source>
        <dbReference type="RuleBase" id="RU366046"/>
    </source>
</evidence>
<dbReference type="Proteomes" id="UP000037997">
    <property type="component" value="Unassembled WGS sequence"/>
</dbReference>
<dbReference type="SUPFAM" id="SSF51735">
    <property type="entry name" value="NAD(P)-binding Rossmann-fold domains"/>
    <property type="match status" value="1"/>
</dbReference>
<dbReference type="EC" id="5.1.3.2" evidence="5 10"/>
<dbReference type="Gene3D" id="3.90.25.10">
    <property type="entry name" value="UDP-galactose 4-epimerase, domain 1"/>
    <property type="match status" value="1"/>
</dbReference>
<dbReference type="Pfam" id="PF01370">
    <property type="entry name" value="Epimerase"/>
    <property type="match status" value="1"/>
</dbReference>
<dbReference type="AlphaFoldDB" id="A0A0N1E8Y8"/>
<name>A0A0N1E8Y8_9HELI</name>
<dbReference type="InterPro" id="IPR036291">
    <property type="entry name" value="NAD(P)-bd_dom_sf"/>
</dbReference>
<comment type="subunit">
    <text evidence="10">Homodimer.</text>
</comment>
<evidence type="ECO:0000256" key="1">
    <source>
        <dbReference type="ARBA" id="ARBA00000083"/>
    </source>
</evidence>
<dbReference type="InterPro" id="IPR005886">
    <property type="entry name" value="UDP_G4E"/>
</dbReference>
<dbReference type="PANTHER" id="PTHR43725:SF53">
    <property type="entry name" value="UDP-ARABINOSE 4-EPIMERASE 1"/>
    <property type="match status" value="1"/>
</dbReference>
<evidence type="ECO:0000256" key="3">
    <source>
        <dbReference type="ARBA" id="ARBA00004947"/>
    </source>
</evidence>
<accession>A0A0N1E8Y8</accession>
<organism evidence="12 13">
    <name type="scientific">Helicobacter pullorum</name>
    <dbReference type="NCBI Taxonomy" id="35818"/>
    <lineage>
        <taxon>Bacteria</taxon>
        <taxon>Pseudomonadati</taxon>
        <taxon>Campylobacterota</taxon>
        <taxon>Epsilonproteobacteria</taxon>
        <taxon>Campylobacterales</taxon>
        <taxon>Helicobacteraceae</taxon>
        <taxon>Helicobacter</taxon>
    </lineage>
</organism>
<evidence type="ECO:0000313" key="13">
    <source>
        <dbReference type="Proteomes" id="UP000037997"/>
    </source>
</evidence>
<comment type="catalytic activity">
    <reaction evidence="1 10">
        <text>UDP-alpha-D-glucose = UDP-alpha-D-galactose</text>
        <dbReference type="Rhea" id="RHEA:22168"/>
        <dbReference type="ChEBI" id="CHEBI:58885"/>
        <dbReference type="ChEBI" id="CHEBI:66914"/>
        <dbReference type="EC" id="5.1.3.2"/>
    </reaction>
</comment>
<dbReference type="GO" id="GO:0003978">
    <property type="term" value="F:UDP-glucose 4-epimerase activity"/>
    <property type="evidence" value="ECO:0007669"/>
    <property type="project" value="UniProtKB-UniRule"/>
</dbReference>
<proteinExistence type="inferred from homology"/>
<dbReference type="GO" id="GO:0033499">
    <property type="term" value="P:galactose catabolic process via UDP-galactose, Leloir pathway"/>
    <property type="evidence" value="ECO:0007669"/>
    <property type="project" value="TreeGrafter"/>
</dbReference>
<sequence length="334" mass="37683">MQTYFFTGAAGFIGSHTAYCFLKNSDCKIIVLDNLCTGFLENIQFLQEKFPNRIEFIQGNFGDSSCLETIFLKHKIDGIVHFAGSLVVSESVVNPLLYYNNNVANTLKLLEVVAKYGVNRLLFSSTAAVYGQPNFSEPISEESQTLPINPYGESKLMVEKILRDFEVANPNFRSVILRYFNVAGALSEGGLGQRSKNATHLIKVACECACRKREKMGIFGEDYPTKDGTCIRDYIHIDDLANAHFETLKTLEKEEHSQIYNVGYGVGFSVKEVIECVKKVSGVDFEVEIQPRRAGDPAMLVSNNHKILTYTNWKPKYNDLELICKSAYEWERKV</sequence>
<gene>
    <name evidence="12" type="ORF">HPU229334_05620</name>
</gene>
<evidence type="ECO:0000256" key="4">
    <source>
        <dbReference type="ARBA" id="ARBA00007637"/>
    </source>
</evidence>
<dbReference type="EMBL" id="JNOC01000031">
    <property type="protein sequence ID" value="KPH55817.1"/>
    <property type="molecule type" value="Genomic_DNA"/>
</dbReference>
<evidence type="ECO:0000256" key="5">
    <source>
        <dbReference type="ARBA" id="ARBA00013189"/>
    </source>
</evidence>
<dbReference type="STRING" id="35818.HPU229336_01125"/>
<evidence type="ECO:0000313" key="12">
    <source>
        <dbReference type="EMBL" id="KPH55817.1"/>
    </source>
</evidence>
<reference evidence="12 13" key="1">
    <citation type="submission" date="2014-06" db="EMBL/GenBank/DDBJ databases">
        <title>Helicobacter pullorum isolates in fresh chicken meat - phenotypic and genotypic features.</title>
        <authorList>
            <person name="Borges V."/>
            <person name="Santos A."/>
            <person name="Correia C.B."/>
            <person name="Saraiva M."/>
            <person name="Menard A."/>
            <person name="Vieira L."/>
            <person name="Sampaio D.A."/>
            <person name="Gomes J.P."/>
            <person name="Oleastro M."/>
        </authorList>
    </citation>
    <scope>NUCLEOTIDE SEQUENCE [LARGE SCALE GENOMIC DNA]</scope>
    <source>
        <strain evidence="12 13">229334/12</strain>
    </source>
</reference>
<dbReference type="NCBIfam" id="TIGR01179">
    <property type="entry name" value="galE"/>
    <property type="match status" value="1"/>
</dbReference>
<protein>
    <recommendedName>
        <fullName evidence="6 10">UDP-glucose 4-epimerase</fullName>
        <ecNumber evidence="5 10">5.1.3.2</ecNumber>
    </recommendedName>
</protein>
<keyword evidence="7 10" id="KW-0520">NAD</keyword>
<feature type="domain" description="NAD-dependent epimerase/dehydratase" evidence="11">
    <location>
        <begin position="7"/>
        <end position="263"/>
    </location>
</feature>
<comment type="pathway">
    <text evidence="3 10">Carbohydrate metabolism; galactose metabolism.</text>
</comment>
<evidence type="ECO:0000256" key="9">
    <source>
        <dbReference type="ARBA" id="ARBA00023277"/>
    </source>
</evidence>
<dbReference type="UniPathway" id="UPA00214"/>
<evidence type="ECO:0000259" key="11">
    <source>
        <dbReference type="Pfam" id="PF01370"/>
    </source>
</evidence>
<evidence type="ECO:0000256" key="7">
    <source>
        <dbReference type="ARBA" id="ARBA00023027"/>
    </source>
</evidence>
<dbReference type="PANTHER" id="PTHR43725">
    <property type="entry name" value="UDP-GLUCOSE 4-EPIMERASE"/>
    <property type="match status" value="1"/>
</dbReference>
<comment type="cofactor">
    <cofactor evidence="2 10">
        <name>NAD(+)</name>
        <dbReference type="ChEBI" id="CHEBI:57540"/>
    </cofactor>
</comment>
<dbReference type="Gene3D" id="3.40.50.720">
    <property type="entry name" value="NAD(P)-binding Rossmann-like Domain"/>
    <property type="match status" value="1"/>
</dbReference>
<comment type="caution">
    <text evidence="12">The sequence shown here is derived from an EMBL/GenBank/DDBJ whole genome shotgun (WGS) entry which is preliminary data.</text>
</comment>
<dbReference type="InterPro" id="IPR001509">
    <property type="entry name" value="Epimerase_deHydtase"/>
</dbReference>
<evidence type="ECO:0000256" key="6">
    <source>
        <dbReference type="ARBA" id="ARBA00018569"/>
    </source>
</evidence>